<keyword evidence="1" id="KW-1133">Transmembrane helix</keyword>
<protein>
    <submittedName>
        <fullName evidence="3">Predicted protein</fullName>
    </submittedName>
</protein>
<proteinExistence type="predicted"/>
<dbReference type="KEGG" id="lbc:LACBIDRAFT_297969"/>
<dbReference type="InterPro" id="IPR045340">
    <property type="entry name" value="DUF6533"/>
</dbReference>
<accession>B0DBY6</accession>
<dbReference type="RefSeq" id="XP_001881430.1">
    <property type="nucleotide sequence ID" value="XM_001881395.1"/>
</dbReference>
<gene>
    <name evidence="3" type="ORF">LACBIDRAFT_297969</name>
</gene>
<feature type="transmembrane region" description="Helical" evidence="1">
    <location>
        <begin position="234"/>
        <end position="259"/>
    </location>
</feature>
<keyword evidence="1" id="KW-0812">Transmembrane</keyword>
<reference evidence="3 4" key="1">
    <citation type="journal article" date="2008" name="Nature">
        <title>The genome of Laccaria bicolor provides insights into mycorrhizal symbiosis.</title>
        <authorList>
            <person name="Martin F."/>
            <person name="Aerts A."/>
            <person name="Ahren D."/>
            <person name="Brun A."/>
            <person name="Danchin E.G.J."/>
            <person name="Duchaussoy F."/>
            <person name="Gibon J."/>
            <person name="Kohler A."/>
            <person name="Lindquist E."/>
            <person name="Pereda V."/>
            <person name="Salamov A."/>
            <person name="Shapiro H.J."/>
            <person name="Wuyts J."/>
            <person name="Blaudez D."/>
            <person name="Buee M."/>
            <person name="Brokstein P."/>
            <person name="Canbaeck B."/>
            <person name="Cohen D."/>
            <person name="Courty P.E."/>
            <person name="Coutinho P.M."/>
            <person name="Delaruelle C."/>
            <person name="Detter J.C."/>
            <person name="Deveau A."/>
            <person name="DiFazio S."/>
            <person name="Duplessis S."/>
            <person name="Fraissinet-Tachet L."/>
            <person name="Lucic E."/>
            <person name="Frey-Klett P."/>
            <person name="Fourrey C."/>
            <person name="Feussner I."/>
            <person name="Gay G."/>
            <person name="Grimwood J."/>
            <person name="Hoegger P.J."/>
            <person name="Jain P."/>
            <person name="Kilaru S."/>
            <person name="Labbe J."/>
            <person name="Lin Y.C."/>
            <person name="Legue V."/>
            <person name="Le Tacon F."/>
            <person name="Marmeisse R."/>
            <person name="Melayah D."/>
            <person name="Montanini B."/>
            <person name="Muratet M."/>
            <person name="Nehls U."/>
            <person name="Niculita-Hirzel H."/>
            <person name="Oudot-Le Secq M.P."/>
            <person name="Peter M."/>
            <person name="Quesneville H."/>
            <person name="Rajashekar B."/>
            <person name="Reich M."/>
            <person name="Rouhier N."/>
            <person name="Schmutz J."/>
            <person name="Yin T."/>
            <person name="Chalot M."/>
            <person name="Henrissat B."/>
            <person name="Kuees U."/>
            <person name="Lucas S."/>
            <person name="Van de Peer Y."/>
            <person name="Podila G.K."/>
            <person name="Polle A."/>
            <person name="Pukkila P.J."/>
            <person name="Richardson P.M."/>
            <person name="Rouze P."/>
            <person name="Sanders I.R."/>
            <person name="Stajich J.E."/>
            <person name="Tunlid A."/>
            <person name="Tuskan G."/>
            <person name="Grigoriev I.V."/>
        </authorList>
    </citation>
    <scope>NUCLEOTIDE SEQUENCE [LARGE SCALE GENOMIC DNA]</scope>
    <source>
        <strain evidence="4">S238N-H82 / ATCC MYA-4686</strain>
    </source>
</reference>
<dbReference type="GeneID" id="6077223"/>
<dbReference type="Proteomes" id="UP000001194">
    <property type="component" value="Unassembled WGS sequence"/>
</dbReference>
<evidence type="ECO:0000313" key="3">
    <source>
        <dbReference type="EMBL" id="EDR07641.1"/>
    </source>
</evidence>
<feature type="transmembrane region" description="Helical" evidence="1">
    <location>
        <begin position="209"/>
        <end position="228"/>
    </location>
</feature>
<keyword evidence="4" id="KW-1185">Reference proteome</keyword>
<evidence type="ECO:0000256" key="1">
    <source>
        <dbReference type="SAM" id="Phobius"/>
    </source>
</evidence>
<feature type="transmembrane region" description="Helical" evidence="1">
    <location>
        <begin position="166"/>
        <end position="188"/>
    </location>
</feature>
<evidence type="ECO:0000259" key="2">
    <source>
        <dbReference type="Pfam" id="PF20151"/>
    </source>
</evidence>
<feature type="transmembrane region" description="Helical" evidence="1">
    <location>
        <begin position="43"/>
        <end position="62"/>
    </location>
</feature>
<feature type="transmembrane region" description="Helical" evidence="1">
    <location>
        <begin position="122"/>
        <end position="146"/>
    </location>
</feature>
<organism evidence="4">
    <name type="scientific">Laccaria bicolor (strain S238N-H82 / ATCC MYA-4686)</name>
    <name type="common">Bicoloured deceiver</name>
    <name type="synonym">Laccaria laccata var. bicolor</name>
    <dbReference type="NCBI Taxonomy" id="486041"/>
    <lineage>
        <taxon>Eukaryota</taxon>
        <taxon>Fungi</taxon>
        <taxon>Dikarya</taxon>
        <taxon>Basidiomycota</taxon>
        <taxon>Agaricomycotina</taxon>
        <taxon>Agaricomycetes</taxon>
        <taxon>Agaricomycetidae</taxon>
        <taxon>Agaricales</taxon>
        <taxon>Agaricineae</taxon>
        <taxon>Hydnangiaceae</taxon>
        <taxon>Laccaria</taxon>
    </lineage>
</organism>
<dbReference type="HOGENOM" id="CLU_035509_11_0_1"/>
<dbReference type="AlphaFoldDB" id="B0DBY6"/>
<dbReference type="InParanoid" id="B0DBY6"/>
<name>B0DBY6_LACBS</name>
<feature type="transmembrane region" description="Helical" evidence="1">
    <location>
        <begin position="12"/>
        <end position="31"/>
    </location>
</feature>
<keyword evidence="1" id="KW-0472">Membrane</keyword>
<feature type="domain" description="DUF6533" evidence="2">
    <location>
        <begin position="20"/>
        <end position="65"/>
    </location>
</feature>
<sequence>MFNDVPSRSQILSYTFVDSCVTIAGVTIIAYDYLCTLKEEISYAWSCPWSMGLILFYLNRYLPFLDQSILLYIHSKGSKSKVSACTIDVLQALWSNTLFDFCRFSVLILTLRTCGMWERRRWVTTSLGTLMSVSILFAICITAFQLKSVTISETTPTGCIVQQSRGLTLSVFISIFLVESTIGGLTVIRAHQYFRQSRALWVSQVYRSGILYCICILLLSLANILLLSTPSSGVYRAILISPTRVFHSIFGNRVMLLILRHRYNILQRNLPGSETKTSSIYLTSVVVDLGWDTNTSDIELPKRMERVEEGEED</sequence>
<dbReference type="OrthoDB" id="3341843at2759"/>
<dbReference type="Pfam" id="PF20151">
    <property type="entry name" value="DUF6533"/>
    <property type="match status" value="1"/>
</dbReference>
<evidence type="ECO:0000313" key="4">
    <source>
        <dbReference type="Proteomes" id="UP000001194"/>
    </source>
</evidence>
<dbReference type="EMBL" id="DS547103">
    <property type="protein sequence ID" value="EDR07641.1"/>
    <property type="molecule type" value="Genomic_DNA"/>
</dbReference>